<dbReference type="InterPro" id="IPR016039">
    <property type="entry name" value="Thiolase-like"/>
</dbReference>
<dbReference type="Proteomes" id="UP000759131">
    <property type="component" value="Unassembled WGS sequence"/>
</dbReference>
<dbReference type="PANTHER" id="PTHR43775">
    <property type="entry name" value="FATTY ACID SYNTHASE"/>
    <property type="match status" value="1"/>
</dbReference>
<dbReference type="PANTHER" id="PTHR43775:SF23">
    <property type="entry name" value="FATTY ACID SYNTHASE 3"/>
    <property type="match status" value="1"/>
</dbReference>
<dbReference type="GO" id="GO:0006633">
    <property type="term" value="P:fatty acid biosynthetic process"/>
    <property type="evidence" value="ECO:0007669"/>
    <property type="project" value="InterPro"/>
</dbReference>
<dbReference type="InterPro" id="IPR018201">
    <property type="entry name" value="Ketoacyl_synth_AS"/>
</dbReference>
<organism evidence="4">
    <name type="scientific">Medioppia subpectinata</name>
    <dbReference type="NCBI Taxonomy" id="1979941"/>
    <lineage>
        <taxon>Eukaryota</taxon>
        <taxon>Metazoa</taxon>
        <taxon>Ecdysozoa</taxon>
        <taxon>Arthropoda</taxon>
        <taxon>Chelicerata</taxon>
        <taxon>Arachnida</taxon>
        <taxon>Acari</taxon>
        <taxon>Acariformes</taxon>
        <taxon>Sarcoptiformes</taxon>
        <taxon>Oribatida</taxon>
        <taxon>Brachypylina</taxon>
        <taxon>Oppioidea</taxon>
        <taxon>Oppiidae</taxon>
        <taxon>Medioppia</taxon>
    </lineage>
</organism>
<accession>A0A7R9QCD4</accession>
<dbReference type="InterPro" id="IPR020841">
    <property type="entry name" value="PKS_Beta-ketoAc_synthase_dom"/>
</dbReference>
<feature type="domain" description="Ketosynthase family 3 (KS3)" evidence="3">
    <location>
        <begin position="1"/>
        <end position="310"/>
    </location>
</feature>
<dbReference type="Pfam" id="PF02801">
    <property type="entry name" value="Ketoacyl-synt_C"/>
    <property type="match status" value="1"/>
</dbReference>
<dbReference type="CDD" id="cd00833">
    <property type="entry name" value="PKS"/>
    <property type="match status" value="1"/>
</dbReference>
<dbReference type="SMART" id="SM00825">
    <property type="entry name" value="PKS_KS"/>
    <property type="match status" value="1"/>
</dbReference>
<dbReference type="PROSITE" id="PS00606">
    <property type="entry name" value="KS3_1"/>
    <property type="match status" value="1"/>
</dbReference>
<evidence type="ECO:0000259" key="3">
    <source>
        <dbReference type="PROSITE" id="PS52004"/>
    </source>
</evidence>
<gene>
    <name evidence="4" type="ORF">OSB1V03_LOCUS17821</name>
</gene>
<dbReference type="SUPFAM" id="SSF53901">
    <property type="entry name" value="Thiolase-like"/>
    <property type="match status" value="1"/>
</dbReference>
<dbReference type="InterPro" id="IPR014030">
    <property type="entry name" value="Ketoacyl_synth_N"/>
</dbReference>
<reference evidence="4" key="1">
    <citation type="submission" date="2020-11" db="EMBL/GenBank/DDBJ databases">
        <authorList>
            <person name="Tran Van P."/>
        </authorList>
    </citation>
    <scope>NUCLEOTIDE SEQUENCE</scope>
</reference>
<keyword evidence="5" id="KW-1185">Reference proteome</keyword>
<protein>
    <recommendedName>
        <fullName evidence="3">Ketosynthase family 3 (KS3) domain-containing protein</fullName>
    </recommendedName>
</protein>
<evidence type="ECO:0000313" key="4">
    <source>
        <dbReference type="EMBL" id="CAD7639495.1"/>
    </source>
</evidence>
<keyword evidence="1 2" id="KW-0808">Transferase</keyword>
<dbReference type="EMBL" id="CAJPIZ010022146">
    <property type="protein sequence ID" value="CAG2117868.1"/>
    <property type="molecule type" value="Genomic_DNA"/>
</dbReference>
<dbReference type="InterPro" id="IPR014031">
    <property type="entry name" value="Ketoacyl_synth_C"/>
</dbReference>
<dbReference type="Pfam" id="PF00109">
    <property type="entry name" value="ketoacyl-synt"/>
    <property type="match status" value="1"/>
</dbReference>
<comment type="similarity">
    <text evidence="2">Belongs to the thiolase-like superfamily. Beta-ketoacyl-ACP synthases family.</text>
</comment>
<evidence type="ECO:0000256" key="1">
    <source>
        <dbReference type="ARBA" id="ARBA00022679"/>
    </source>
</evidence>
<dbReference type="GO" id="GO:0004315">
    <property type="term" value="F:3-oxoacyl-[acyl-carrier-protein] synthase activity"/>
    <property type="evidence" value="ECO:0007669"/>
    <property type="project" value="InterPro"/>
</dbReference>
<dbReference type="PROSITE" id="PS52004">
    <property type="entry name" value="KS3_2"/>
    <property type="match status" value="1"/>
</dbReference>
<dbReference type="AlphaFoldDB" id="A0A7R9QCD4"/>
<dbReference type="InterPro" id="IPR050091">
    <property type="entry name" value="PKS_NRPS_Biosynth_Enz"/>
</dbReference>
<evidence type="ECO:0000256" key="2">
    <source>
        <dbReference type="RuleBase" id="RU003694"/>
    </source>
</evidence>
<dbReference type="EMBL" id="OC876721">
    <property type="protein sequence ID" value="CAD7639495.1"/>
    <property type="molecule type" value="Genomic_DNA"/>
</dbReference>
<proteinExistence type="inferred from homology"/>
<sequence>MGVNPQSLRGSNTGVYVGATHTNAGEGYPDYPQSDVDGSIDIALFQILHSSQHLFANRISFANDFKGPSLMVDTACSSSLSAMTLAYNDLMLGNTDAAIVCGTYMVFQPFLTEIQVEAGICSPRGVSAVLDESADGYVKSEAVCCLFLQRRQDARRVYSHVVSARVNVDGRKKAGMFYPSADTQEQLMRQSCKLAAIDPPSLTYFEAHATGTKVGDLQEIKAIYNSYCEGRTELLPVGALKSNMGHSEAASGVSSVVKVMIAYENECIPPNINFNKLKTELKRYFPPLLAVTEKYPYNPVQPLHKKRADA</sequence>
<dbReference type="OrthoDB" id="6505209at2759"/>
<dbReference type="GO" id="GO:0004312">
    <property type="term" value="F:fatty acid synthase activity"/>
    <property type="evidence" value="ECO:0007669"/>
    <property type="project" value="TreeGrafter"/>
</dbReference>
<evidence type="ECO:0000313" key="5">
    <source>
        <dbReference type="Proteomes" id="UP000759131"/>
    </source>
</evidence>
<name>A0A7R9QCD4_9ACAR</name>
<dbReference type="Gene3D" id="3.40.47.10">
    <property type="match status" value="1"/>
</dbReference>